<comment type="caution">
    <text evidence="8">The sequence shown here is derived from an EMBL/GenBank/DDBJ whole genome shotgun (WGS) entry which is preliminary data.</text>
</comment>
<dbReference type="InterPro" id="IPR013025">
    <property type="entry name" value="Ribosomal_uL23-like"/>
</dbReference>
<dbReference type="InterPro" id="IPR012678">
    <property type="entry name" value="Ribosomal_uL23/eL15/eS24_sf"/>
</dbReference>
<accession>A0A4R9C433</accession>
<keyword evidence="3 6" id="KW-0694">RNA-binding</keyword>
<dbReference type="PANTHER" id="PTHR11620">
    <property type="entry name" value="60S RIBOSOMAL PROTEIN L23A"/>
    <property type="match status" value="1"/>
</dbReference>
<evidence type="ECO:0000313" key="8">
    <source>
        <dbReference type="EMBL" id="TFF67305.1"/>
    </source>
</evidence>
<dbReference type="NCBIfam" id="NF004359">
    <property type="entry name" value="PRK05738.1-3"/>
    <property type="match status" value="1"/>
</dbReference>
<evidence type="ECO:0000256" key="7">
    <source>
        <dbReference type="RuleBase" id="RU003934"/>
    </source>
</evidence>
<sequence>MKSPFDIILTPIVSERSMELMEQKKYVFKVSKKANKSEIKEAIEKIFDGVKVEKVNTINMLGKTTRYGNKVGKKSDWKKAIVTLKEDSKTIEFFENM</sequence>
<name>A0A4R9C433_9FIRM</name>
<keyword evidence="9" id="KW-1185">Reference proteome</keyword>
<protein>
    <recommendedName>
        <fullName evidence="6">Large ribosomal subunit protein uL23</fullName>
    </recommendedName>
</protein>
<dbReference type="PROSITE" id="PS00050">
    <property type="entry name" value="RIBOSOMAL_L23"/>
    <property type="match status" value="1"/>
</dbReference>
<keyword evidence="4 6" id="KW-0689">Ribosomal protein</keyword>
<dbReference type="RefSeq" id="WP_129481407.1">
    <property type="nucleotide sequence ID" value="NZ_CP119081.1"/>
</dbReference>
<evidence type="ECO:0000256" key="1">
    <source>
        <dbReference type="ARBA" id="ARBA00006700"/>
    </source>
</evidence>
<proteinExistence type="inferred from homology"/>
<dbReference type="GO" id="GO:0006412">
    <property type="term" value="P:translation"/>
    <property type="evidence" value="ECO:0007669"/>
    <property type="project" value="UniProtKB-UniRule"/>
</dbReference>
<reference evidence="8 9" key="1">
    <citation type="submission" date="2019-01" db="EMBL/GenBank/DDBJ databases">
        <title>Draft Genome Sequences of Helcococcus ovis Strains Isolated from the Uterus and Vagina of Dairy Cows with Metritis.</title>
        <authorList>
            <person name="Cunha F."/>
            <person name="Jeon S.J."/>
            <person name="Kutzer P."/>
            <person name="Galvao K.N."/>
        </authorList>
    </citation>
    <scope>NUCLEOTIDE SEQUENCE [LARGE SCALE GENOMIC DNA]</scope>
    <source>
        <strain evidence="8 9">KG-37</strain>
    </source>
</reference>
<dbReference type="Proteomes" id="UP000297454">
    <property type="component" value="Unassembled WGS sequence"/>
</dbReference>
<dbReference type="InterPro" id="IPR001014">
    <property type="entry name" value="Ribosomal_uL23_CS"/>
</dbReference>
<evidence type="ECO:0000256" key="3">
    <source>
        <dbReference type="ARBA" id="ARBA00022884"/>
    </source>
</evidence>
<dbReference type="OrthoDB" id="9793353at2"/>
<comment type="similarity">
    <text evidence="1 6 7">Belongs to the universal ribosomal protein uL23 family.</text>
</comment>
<dbReference type="FunFam" id="3.30.70.330:FF:000001">
    <property type="entry name" value="50S ribosomal protein L23"/>
    <property type="match status" value="1"/>
</dbReference>
<dbReference type="HAMAP" id="MF_01369_B">
    <property type="entry name" value="Ribosomal_uL23_B"/>
    <property type="match status" value="1"/>
</dbReference>
<keyword evidence="5 6" id="KW-0687">Ribonucleoprotein</keyword>
<evidence type="ECO:0000256" key="2">
    <source>
        <dbReference type="ARBA" id="ARBA00022730"/>
    </source>
</evidence>
<dbReference type="Pfam" id="PF00276">
    <property type="entry name" value="Ribosomal_L23"/>
    <property type="match status" value="1"/>
</dbReference>
<dbReference type="GeneID" id="97031449"/>
<evidence type="ECO:0000256" key="4">
    <source>
        <dbReference type="ARBA" id="ARBA00022980"/>
    </source>
</evidence>
<dbReference type="GO" id="GO:1990904">
    <property type="term" value="C:ribonucleoprotein complex"/>
    <property type="evidence" value="ECO:0007669"/>
    <property type="project" value="UniProtKB-KW"/>
</dbReference>
<dbReference type="GO" id="GO:0019843">
    <property type="term" value="F:rRNA binding"/>
    <property type="evidence" value="ECO:0007669"/>
    <property type="project" value="UniProtKB-UniRule"/>
</dbReference>
<evidence type="ECO:0000256" key="6">
    <source>
        <dbReference type="HAMAP-Rule" id="MF_01369"/>
    </source>
</evidence>
<evidence type="ECO:0000313" key="9">
    <source>
        <dbReference type="Proteomes" id="UP000297454"/>
    </source>
</evidence>
<dbReference type="GO" id="GO:0005840">
    <property type="term" value="C:ribosome"/>
    <property type="evidence" value="ECO:0007669"/>
    <property type="project" value="UniProtKB-KW"/>
</dbReference>
<organism evidence="8 9">
    <name type="scientific">Helcococcus ovis</name>
    <dbReference type="NCBI Taxonomy" id="72026"/>
    <lineage>
        <taxon>Bacteria</taxon>
        <taxon>Bacillati</taxon>
        <taxon>Bacillota</taxon>
        <taxon>Tissierellia</taxon>
        <taxon>Tissierellales</taxon>
        <taxon>Peptoniphilaceae</taxon>
        <taxon>Helcococcus</taxon>
    </lineage>
</organism>
<keyword evidence="2 6" id="KW-0699">rRNA-binding</keyword>
<evidence type="ECO:0000256" key="5">
    <source>
        <dbReference type="ARBA" id="ARBA00023274"/>
    </source>
</evidence>
<comment type="subunit">
    <text evidence="6">Part of the 50S ribosomal subunit. Contacts protein L29, and trigger factor when it is bound to the ribosome.</text>
</comment>
<comment type="function">
    <text evidence="6">One of the early assembly proteins it binds 23S rRNA. One of the proteins that surrounds the polypeptide exit tunnel on the outside of the ribosome. Forms the main docking site for trigger factor binding to the ribosome.</text>
</comment>
<dbReference type="NCBIfam" id="NF004363">
    <property type="entry name" value="PRK05738.2-4"/>
    <property type="match status" value="1"/>
</dbReference>
<dbReference type="AlphaFoldDB" id="A0A4R9C433"/>
<dbReference type="GO" id="GO:0003735">
    <property type="term" value="F:structural constituent of ribosome"/>
    <property type="evidence" value="ECO:0007669"/>
    <property type="project" value="InterPro"/>
</dbReference>
<dbReference type="EMBL" id="SCFR01000003">
    <property type="protein sequence ID" value="TFF67305.1"/>
    <property type="molecule type" value="Genomic_DNA"/>
</dbReference>
<dbReference type="Gene3D" id="3.30.70.330">
    <property type="match status" value="1"/>
</dbReference>
<dbReference type="InterPro" id="IPR012677">
    <property type="entry name" value="Nucleotide-bd_a/b_plait_sf"/>
</dbReference>
<dbReference type="SUPFAM" id="SSF54189">
    <property type="entry name" value="Ribosomal proteins S24e, L23 and L15e"/>
    <property type="match status" value="1"/>
</dbReference>
<gene>
    <name evidence="6" type="primary">rplW</name>
    <name evidence="8" type="ORF">EQF91_01385</name>
</gene>